<accession>A0A6A6B3E8</accession>
<dbReference type="FunFam" id="3.30.300.30:FF:000015">
    <property type="entry name" value="Nonribosomal peptide synthase SidD"/>
    <property type="match status" value="1"/>
</dbReference>
<evidence type="ECO:0000313" key="8">
    <source>
        <dbReference type="Proteomes" id="UP000799438"/>
    </source>
</evidence>
<dbReference type="Gene3D" id="3.30.300.30">
    <property type="match status" value="3"/>
</dbReference>
<dbReference type="FunFam" id="3.30.300.30:FF:000033">
    <property type="entry name" value="Nonribosomal siderophore peptide synthase SidC"/>
    <property type="match status" value="1"/>
</dbReference>
<dbReference type="InterPro" id="IPR020845">
    <property type="entry name" value="AMP-binding_CS"/>
</dbReference>
<dbReference type="InterPro" id="IPR020806">
    <property type="entry name" value="PKS_PP-bd"/>
</dbReference>
<dbReference type="SUPFAM" id="SSF52777">
    <property type="entry name" value="CoA-dependent acyltransferases"/>
    <property type="match status" value="10"/>
</dbReference>
<evidence type="ECO:0000313" key="7">
    <source>
        <dbReference type="EMBL" id="KAF2138336.1"/>
    </source>
</evidence>
<dbReference type="Gene3D" id="1.10.1200.10">
    <property type="entry name" value="ACP-like"/>
    <property type="match status" value="4"/>
</dbReference>
<dbReference type="PROSITE" id="PS00455">
    <property type="entry name" value="AMP_BINDING"/>
    <property type="match status" value="3"/>
</dbReference>
<evidence type="ECO:0000256" key="1">
    <source>
        <dbReference type="ARBA" id="ARBA00004924"/>
    </source>
</evidence>
<dbReference type="EMBL" id="ML995497">
    <property type="protein sequence ID" value="KAF2138336.1"/>
    <property type="molecule type" value="Genomic_DNA"/>
</dbReference>
<dbReference type="GO" id="GO:0031177">
    <property type="term" value="F:phosphopantetheine binding"/>
    <property type="evidence" value="ECO:0007669"/>
    <property type="project" value="InterPro"/>
</dbReference>
<organism evidence="7 8">
    <name type="scientific">Aplosporella prunicola CBS 121167</name>
    <dbReference type="NCBI Taxonomy" id="1176127"/>
    <lineage>
        <taxon>Eukaryota</taxon>
        <taxon>Fungi</taxon>
        <taxon>Dikarya</taxon>
        <taxon>Ascomycota</taxon>
        <taxon>Pezizomycotina</taxon>
        <taxon>Dothideomycetes</taxon>
        <taxon>Dothideomycetes incertae sedis</taxon>
        <taxon>Botryosphaeriales</taxon>
        <taxon>Aplosporellaceae</taxon>
        <taxon>Aplosporella</taxon>
    </lineage>
</organism>
<dbReference type="InterPro" id="IPR001242">
    <property type="entry name" value="Condensation_dom"/>
</dbReference>
<sequence>MSSTVFPSFDTLYRQPLSGSAAAASQNDTPVRIATSEASFARGDTLLTTDAIVEAYARVVAAVTGEEEVAFRYSLPPASEAGIAIAALDNAEELGTGIDSKRACSINCYPASSNECLNVQTDFALEVLAHGETSSILQLPFIFRVELGNQIALGLSFYRHLVSDVIAGSILRSAAEYFVKRSYLRPLGISPHLVLSALNYPSLNRPPRLHEDLDEGYNEDGPALLHGAFMRRAKTNPDRPALDFLSSLPSGDSPASHDILNYAELDCLTDALAAFMRNRVPLEGRQPIIPGLMSSSVELYVSWLATLKTGFAFCPISPDAPTSQVLYQFQDVSASLVLSRGSEANALTGELDHGYDWIDVAAFIQQWRASPTTKSTVDYTQALDENDLAYVMYTSGSTGVPKGVKVSHLAATCTITSSSVYLTQRASQNPSRWFQFAAPTFDPSILEIFVTFSTGNTLCSAEREASLTDPEATITELQATVMMATPSMAAILNPDKVPTLNDLWAMGEPLNRKVIEGFSSDSPAYIERKAKTATDPSGVGLLNAYGPTEGTIICTLVADFSVTDRGSIIGKPLPTCSMFIMDPLLKIPTLMPLGFPGELIIGGPQVGTGYLNRPAETEKAFVFSDQYGKLYRTGDRAKIVEDRDGNFTIEILGRITMDQVKLSGRRVELGDIENVIARVEGIRDAVTVVHKPIGGGYGSEQVVGCVLPQLDADQVELASSCQAVAKQWLQPHMHPSKYFFLEQMPRSRNGKIDRKALVNLVEELWTKPDSDSTEEAEDDEILDERIQPMVLEGVADVCNVSGASIRLSAELLSYGFDSLRAMHFLQKAREARLRGLTVGDVVTCRTFRDLVIKYIESSKAEQQDTSVITDLASRAWKETVASFRDKHEANCSAYLNVSANDIEMILPTTATQSGMLASFLRSMVDTSLVKHYIHHSVYEVAAGHNIDAVGDAWVQVLQRCDAFRIVFDSVDDDLAPFAQCVLSPTCPLAQIVVKSYICRVENDHDKLVAKALGDAEASISLDKPPFSLAIVQSSSRSTVVLSLFHAIFDGGSLQLLVKDVEDQYHHWDSAPRTQVDVAVARHFQSDRQQAKNYWLQQLEGFTPSVFPSLSLSQPAFLPKSPSVSTVLAKSNMKDLLLASKASHISSLAVLQTAWSLILCAYTAKDDVVFGSVISDRYSQETADCLAPTFVTVPIRVSAGSAELTAVDIAKRITSQNSDALHNLHTPPNSLATSEGRLPYDTLIAFQSFSGAAKNSGLWTSIDYPPMGNDFATMIEVWPTENGQLLLKATYECKHLDDVAAETMLKQLDDAICFVLEHPTRPFLDGRFIGRQELLSASAEIVSPEDTNETMVLHSPFEKHAQESPESLALDFYYGCDDSAERVRWTYAELNERANNLALHLVKRLGSLKDRVVPICMEKCPELYVAILGIVKAGGAWCPIHPDFPPRRRHDLIERTDATLVLVAHATEELDPASVPQGVETLDITGCLPAPEESSALPTVEPENLAYLIFTSGTTGPPKGVPIGHKAAASAMRSLSKTIPYDTKTGVVRFLQFAQYTFDVFVQDLFYTWRIGGTVVSSSSDLMLDSFVRLSNFTRVTHAHLTPAFGSAVSREEIETLEVITMIGEKLTQPVADDWGTNMRGYNTYGPAEAAVVSTVQEFGPNPEHIKSSNVGVPLETVGAYVIQDGRVVMRNAIGELALAGDQLSQGYWKDADKSAEKFIMSESLGRTLYLTGDLVRQLGDGSIDFVGRDDDLVKIGGQRVELSEIAYFLRSSHPAVQQVEVLYLESQKRAGKMIVAFLSVPVFDNAVAKFTPVTTSEATKLIETARDSARRLLPGHMIPDVFIVLPKMPRTPSAKVDRHVLKQICCDFEASLVDEVAADELDDDWRETNPVLVDVIAQTTGVSKGSIKPNGSLVALGIDSLGAIRLAAKMNSCNYTLSVLDVLRCKTISDIATFTSLKQSRKALQQGMQDFHREWYETVAEYLQTRDLRVAPASFLQESLLGESMRNPETYWSNHFFELDAKIDLERLRDAWHHLVAETEALRAGFIPIAAIANPPASKNPNSTFLQVIYDDAEVDWKIREVQSETIASKAKNVAATIAQQRQSAFFRNSPWAVTILQDGGSRTMMLTIHHSLHDGPALDYMLADLGAKYNGSSIKPRCHLLEALAIAKSETSSEDVDAFWRKELQNFAAEDVIKPESPQASAEAAKQTKMRSHEIVLETSKQELQSAARRLCANSMNTLIRTACGFSLAELLEVQNVVFAEVLSDRIIDSKLQEAVAPLISVVPVPFSATGNTKDLVAEQSRISRATWEHRHVRPATVRQIIRRPQDQALYPAVFVFHPEGHADAETPPVPWKALDDLVGLNVEHTIAFNVWQNTEQKIVLEFSAADDIMTRQHQEIFVRQIDALLAAMVEHPESPIADLPDFFPVELRSVTPRRPNTTCPADYDPTWWVEHWAQTHPDWKAVEVATQTWPDIVSSSWTYKELDDYGNRVAASIRKQGVVNGTVAICLSRTLEAFGIIHGILKSGNTYLPLEESLPNERKVFLVQDSGASVLFTTSELFETPDDFHAKVFDVESSEFCTELDSFSSETVPVEYQRHAPAYILYTSGSTGKPKGVLVSRQNLASFMQAQSEFICEVVPTTPSLAGTGKYLNLASRAFDVHIGEMFLAWRHGLTAVTAKRALLLDDLGAALKNLKVTHASFVPSLLDQAGLTPDDAPDLHFLGVGGEKMTEKTRKLWGGHDRVGLINAYGPTEVTVGCCSGRLLPNSDPRSIGSPLGDSIGHVLRPGTEHYVKRMMPGELCFSGDLVAIGYLNRPDAQGFVEDFNGVRMYRTGDIVRLMPDNSIEFIGRKDDQVKIRGQRVELGEISEGVRTSSPDAIDVATLVLKHKELSRQQLVAFVARSTKATKAKNKQLAFLDEEFDSINAQLRPTCQKILPAHMVPDLIFPVTSIPLTQTSAKADVKLLGALFSSVPVSRLMAGAQKPGVASTSSNRPMTTEEQQIAEVLKTIVNNESVEMRPDTSIFELGIDSLSAISLFMKLKEIGYECSVANVLTHPMVEQLAQLPRKEAGGSNINKTRQELAQVDAEYRADPTVPVPSNLVQVVRPCLPLQEVMVARSIDSGDGADSFYVNHIMLEIACAVDISRFCKAWKDTVTENEILRTCFWFSGDHFRQVVLEPEACNIEWNSVRAQDQTPIQALLEKEYPRIRTDIVQNISCQPPIRFTFGVSQGGQRSTLLVSVHHALYDAESLHMLFQEVHRRYDGVVAEPRPSLNSLLEYIGSRDKENTKKHWQSLLKNWEQTRLIAQPDQTEGPEQAKAVILKPKALGTSLSALEATASRLKLTAAAVMQTAFGTALAQMLGTNDVIFGSVLSGRAVPVKEVENILVPCITTIPQRVNLRSSGPTLLDACNAFQNLSYESLEYQHSSARDIQAWVGADRPLFDSLFSFIRPRGKPFDFKLWKEIESDMPMDSSLAVEVEADSATDQLMIGVGCTPSFGDAAKANELLEKIEMLVDAILGGEHLSLADIGISTEASSEVAARTIWDESTWSEQEEEVRRLVAGFAQVSPDNVRKNTSFLHIGIDSITAIRFARTLRENGYNVSSADVMRNSCIGALCDSFKMSAPKKTEIAAGQGATVEPEQSAVDVPADLDLLDGDSVEAIYHCTPLQVGMLTQTLGIDGRLYVHHHALHLEAGTDATRWKEAWYKTVQQLDVLRTSFHTSASQWIAVVHGKELCPWNEVQTDGFKSALQGLQDTTIFTEASQFGQPPVKATLFTDSSSSILFVVSMHHALYDGMSVPLIFQQLTDNYLQLPISASTPFYKAAQMMHTNKEAAVTHWSSKLEGYRSINIPLTEEEQSSERLNLASITAAVGGSGIGFSLQTIALLAFTKTLSCLVERRDVAFGVVLAGRNLQLENADTIIGPTFNTVPYRVRLANPLSPNQHELEKLQQQMLDGIEFQHASFVDVQNRWRQAAGDATLTDSLFVFQKVNSGRESVSRGLWRPYETEEVSIPSEYSLNFEVEQNDSGLVANAYSKLGKARLEAFLQMFGDAVQDIVANPGRFVTAFPSPLRGLLLESGTKEAEAISWDDIAVQHYAEPIRHAMAQVVNISVEKIDLSTNIFSIGLDSIAAIQVASRCRRSAHIRISVADIIQGVTLGRICKVVYEANKDDDTVAQLTAPLVRPEDQASAIAHLGVDENNVEEVLPVLAGQDYHLAGWLASGRTMYEPTWAFNPTARLDEERLHQAWHKLQERHSIMRTAFAAIKPEQAFQVVMKPSAILDGTFTVQATATDLTETAKEHIRQEARKPSTLFTPPIRLHLIHSAEEGDAVLITMHHTTYDAWTMSRLVADLTALYSGQALSAEPPSFSSFVHHTHSTQRAHDQKAFWQTTLAPYSTPTLLTCKSAFSPTNPTTSQHQTFRMRRTRTIDLARADAAARAAGRHTPALLVVAFARALGRASGATSPVFGLYGLGRAGAFARVEDVSGPAVNVLPMGVAEARGRGAGALADEVQRALAARMPFEQSQLRDVVGWVGAGKPLFNACLNLLWRDELVVLGTGGADTDEGTQPPPPLLRPWALGVPTDFAAEVAVEGGTAVDALERRFLSSENLFVDLGPDWEGNAIRFGARADRALLDEEGMEWFLGLLEEEIGGVAGEMME</sequence>
<dbReference type="PANTHER" id="PTHR45527">
    <property type="entry name" value="NONRIBOSOMAL PEPTIDE SYNTHETASE"/>
    <property type="match status" value="1"/>
</dbReference>
<proteinExistence type="inferred from homology"/>
<dbReference type="Pfam" id="PF13193">
    <property type="entry name" value="AMP-binding_C"/>
    <property type="match status" value="1"/>
</dbReference>
<dbReference type="InterPro" id="IPR006162">
    <property type="entry name" value="Ppantetheine_attach_site"/>
</dbReference>
<reference evidence="7" key="1">
    <citation type="journal article" date="2020" name="Stud. Mycol.">
        <title>101 Dothideomycetes genomes: a test case for predicting lifestyles and emergence of pathogens.</title>
        <authorList>
            <person name="Haridas S."/>
            <person name="Albert R."/>
            <person name="Binder M."/>
            <person name="Bloem J."/>
            <person name="Labutti K."/>
            <person name="Salamov A."/>
            <person name="Andreopoulos B."/>
            <person name="Baker S."/>
            <person name="Barry K."/>
            <person name="Bills G."/>
            <person name="Bluhm B."/>
            <person name="Cannon C."/>
            <person name="Castanera R."/>
            <person name="Culley D."/>
            <person name="Daum C."/>
            <person name="Ezra D."/>
            <person name="Gonzalez J."/>
            <person name="Henrissat B."/>
            <person name="Kuo A."/>
            <person name="Liang C."/>
            <person name="Lipzen A."/>
            <person name="Lutzoni F."/>
            <person name="Magnuson J."/>
            <person name="Mondo S."/>
            <person name="Nolan M."/>
            <person name="Ohm R."/>
            <person name="Pangilinan J."/>
            <person name="Park H.-J."/>
            <person name="Ramirez L."/>
            <person name="Alfaro M."/>
            <person name="Sun H."/>
            <person name="Tritt A."/>
            <person name="Yoshinaga Y."/>
            <person name="Zwiers L.-H."/>
            <person name="Turgeon B."/>
            <person name="Goodwin S."/>
            <person name="Spatafora J."/>
            <person name="Crous P."/>
            <person name="Grigoriev I."/>
        </authorList>
    </citation>
    <scope>NUCLEOTIDE SEQUENCE</scope>
    <source>
        <strain evidence="7">CBS 121167</strain>
    </source>
</reference>
<dbReference type="GO" id="GO:0043041">
    <property type="term" value="P:amino acid activation for nonribosomal peptide biosynthetic process"/>
    <property type="evidence" value="ECO:0007669"/>
    <property type="project" value="TreeGrafter"/>
</dbReference>
<dbReference type="CDD" id="cd19542">
    <property type="entry name" value="CT_NRPS-like"/>
    <property type="match status" value="2"/>
</dbReference>
<feature type="domain" description="Carrier" evidence="6">
    <location>
        <begin position="784"/>
        <end position="858"/>
    </location>
</feature>
<dbReference type="NCBIfam" id="NF003417">
    <property type="entry name" value="PRK04813.1"/>
    <property type="match status" value="3"/>
</dbReference>
<dbReference type="PROSITE" id="PS00012">
    <property type="entry name" value="PHOSPHOPANTETHEINE"/>
    <property type="match status" value="1"/>
</dbReference>
<dbReference type="NCBIfam" id="TIGR01733">
    <property type="entry name" value="AA-adenyl-dom"/>
    <property type="match status" value="1"/>
</dbReference>
<dbReference type="SUPFAM" id="SSF56801">
    <property type="entry name" value="Acetyl-CoA synthetase-like"/>
    <property type="match status" value="3"/>
</dbReference>
<dbReference type="Gene3D" id="3.30.559.30">
    <property type="entry name" value="Nonribosomal peptide synthetase, condensation domain"/>
    <property type="match status" value="5"/>
</dbReference>
<dbReference type="SMART" id="SM00823">
    <property type="entry name" value="PKS_PP"/>
    <property type="match status" value="3"/>
</dbReference>
<dbReference type="GeneID" id="54303927"/>
<dbReference type="GO" id="GO:0005737">
    <property type="term" value="C:cytoplasm"/>
    <property type="evidence" value="ECO:0007669"/>
    <property type="project" value="TreeGrafter"/>
</dbReference>
<dbReference type="GO" id="GO:0010106">
    <property type="term" value="P:cellular response to iron ion starvation"/>
    <property type="evidence" value="ECO:0007669"/>
    <property type="project" value="UniProtKB-ARBA"/>
</dbReference>
<dbReference type="InterPro" id="IPR036736">
    <property type="entry name" value="ACP-like_sf"/>
</dbReference>
<dbReference type="InterPro" id="IPR045851">
    <property type="entry name" value="AMP-bd_C_sf"/>
</dbReference>
<dbReference type="Pfam" id="PF00501">
    <property type="entry name" value="AMP-binding"/>
    <property type="match status" value="3"/>
</dbReference>
<protein>
    <recommendedName>
        <fullName evidence="6">Carrier domain-containing protein</fullName>
    </recommendedName>
</protein>
<dbReference type="SUPFAM" id="SSF47336">
    <property type="entry name" value="ACP-like"/>
    <property type="match status" value="5"/>
</dbReference>
<evidence type="ECO:0000256" key="5">
    <source>
        <dbReference type="ARBA" id="ARBA00029454"/>
    </source>
</evidence>
<feature type="domain" description="Carrier" evidence="6">
    <location>
        <begin position="1883"/>
        <end position="1959"/>
    </location>
</feature>
<name>A0A6A6B3E8_9PEZI</name>
<evidence type="ECO:0000256" key="3">
    <source>
        <dbReference type="ARBA" id="ARBA00022553"/>
    </source>
</evidence>
<dbReference type="InterPro" id="IPR042099">
    <property type="entry name" value="ANL_N_sf"/>
</dbReference>
<feature type="domain" description="Carrier" evidence="6">
    <location>
        <begin position="4089"/>
        <end position="4163"/>
    </location>
</feature>
<dbReference type="InterPro" id="IPR010071">
    <property type="entry name" value="AA_adenyl_dom"/>
</dbReference>
<evidence type="ECO:0000259" key="6">
    <source>
        <dbReference type="PROSITE" id="PS50075"/>
    </source>
</evidence>
<dbReference type="GO" id="GO:0031169">
    <property type="term" value="P:ferrichrome biosynthetic process"/>
    <property type="evidence" value="ECO:0007669"/>
    <property type="project" value="UniProtKB-ARBA"/>
</dbReference>
<gene>
    <name evidence="7" type="ORF">K452DRAFT_361401</name>
</gene>
<keyword evidence="2" id="KW-0596">Phosphopantetheine</keyword>
<dbReference type="Pfam" id="PF00550">
    <property type="entry name" value="PP-binding"/>
    <property type="match status" value="5"/>
</dbReference>
<keyword evidence="8" id="KW-1185">Reference proteome</keyword>
<dbReference type="Gene3D" id="3.40.50.12780">
    <property type="entry name" value="N-terminal domain of ligase-like"/>
    <property type="match status" value="3"/>
</dbReference>
<dbReference type="PROSITE" id="PS50075">
    <property type="entry name" value="CARRIER"/>
    <property type="match status" value="5"/>
</dbReference>
<dbReference type="Gene3D" id="3.30.559.10">
    <property type="entry name" value="Chloramphenicol acetyltransferase-like domain"/>
    <property type="match status" value="5"/>
</dbReference>
<comment type="pathway">
    <text evidence="1">Siderophore biosynthesis.</text>
</comment>
<evidence type="ECO:0000256" key="4">
    <source>
        <dbReference type="ARBA" id="ARBA00022598"/>
    </source>
</evidence>
<evidence type="ECO:0000256" key="2">
    <source>
        <dbReference type="ARBA" id="ARBA00022450"/>
    </source>
</evidence>
<dbReference type="OrthoDB" id="416786at2759"/>
<dbReference type="InterPro" id="IPR000873">
    <property type="entry name" value="AMP-dep_synth/lig_dom"/>
</dbReference>
<dbReference type="InterPro" id="IPR023213">
    <property type="entry name" value="CAT-like_dom_sf"/>
</dbReference>
<comment type="similarity">
    <text evidence="5">Belongs to the NRP synthetase family.</text>
</comment>
<dbReference type="Pfam" id="PF00668">
    <property type="entry name" value="Condensation"/>
    <property type="match status" value="5"/>
</dbReference>
<feature type="domain" description="Carrier" evidence="6">
    <location>
        <begin position="3547"/>
        <end position="3620"/>
    </location>
</feature>
<keyword evidence="4" id="KW-0436">Ligase</keyword>
<dbReference type="FunFam" id="3.40.50.12780:FF:000024">
    <property type="entry name" value="Nonribosomal siderophore peptide synthase SidC"/>
    <property type="match status" value="2"/>
</dbReference>
<dbReference type="Proteomes" id="UP000799438">
    <property type="component" value="Unassembled WGS sequence"/>
</dbReference>
<dbReference type="CDD" id="cd05918">
    <property type="entry name" value="A_NRPS_SidN3_like"/>
    <property type="match status" value="2"/>
</dbReference>
<dbReference type="GO" id="GO:0016874">
    <property type="term" value="F:ligase activity"/>
    <property type="evidence" value="ECO:0007669"/>
    <property type="project" value="UniProtKB-KW"/>
</dbReference>
<dbReference type="InterPro" id="IPR009081">
    <property type="entry name" value="PP-bd_ACP"/>
</dbReference>
<keyword evidence="3" id="KW-0597">Phosphoprotein</keyword>
<dbReference type="InterPro" id="IPR025110">
    <property type="entry name" value="AMP-bd_C"/>
</dbReference>
<feature type="domain" description="Carrier" evidence="6">
    <location>
        <begin position="2991"/>
        <end position="3067"/>
    </location>
</feature>
<dbReference type="PANTHER" id="PTHR45527:SF2">
    <property type="entry name" value="FERRICROCIN SYNTHETASE (NONRIBOSOMAL PEPTIDE SIDEROPHORE SYNTHASE ) (EUROFUNG)"/>
    <property type="match status" value="1"/>
</dbReference>
<dbReference type="RefSeq" id="XP_033394049.1">
    <property type="nucleotide sequence ID" value="XM_033546421.1"/>
</dbReference>